<sequence>MDIWFQEEAQIGQQNQKNRLWAEVQPFDNVTLIRLSTYSEELNPTKQVWSWMRQH</sequence>
<accession>A0ABT5FJK6</accession>
<keyword evidence="2" id="KW-1185">Reference proteome</keyword>
<proteinExistence type="predicted"/>
<name>A0ABT5FJK6_9GAMM</name>
<evidence type="ECO:0000313" key="1">
    <source>
        <dbReference type="EMBL" id="MDC2891371.1"/>
    </source>
</evidence>
<evidence type="ECO:0000313" key="2">
    <source>
        <dbReference type="Proteomes" id="UP001528411"/>
    </source>
</evidence>
<organism evidence="1 2">
    <name type="scientific">Psychrosphaera algicola</name>
    <dbReference type="NCBI Taxonomy" id="3023714"/>
    <lineage>
        <taxon>Bacteria</taxon>
        <taxon>Pseudomonadati</taxon>
        <taxon>Pseudomonadota</taxon>
        <taxon>Gammaproteobacteria</taxon>
        <taxon>Alteromonadales</taxon>
        <taxon>Pseudoalteromonadaceae</taxon>
        <taxon>Psychrosphaera</taxon>
    </lineage>
</organism>
<dbReference type="Proteomes" id="UP001528411">
    <property type="component" value="Unassembled WGS sequence"/>
</dbReference>
<gene>
    <name evidence="1" type="ORF">PN838_24840</name>
</gene>
<protein>
    <submittedName>
        <fullName evidence="1">Uncharacterized protein</fullName>
    </submittedName>
</protein>
<reference evidence="1 2" key="1">
    <citation type="submission" date="2023-01" db="EMBL/GenBank/DDBJ databases">
        <title>Psychrosphaera sp. nov., isolated from marine algae.</title>
        <authorList>
            <person name="Bayburt H."/>
            <person name="Choi B.J."/>
            <person name="Kim J.M."/>
            <person name="Choi D.G."/>
            <person name="Jeon C.O."/>
        </authorList>
    </citation>
    <scope>NUCLEOTIDE SEQUENCE [LARGE SCALE GENOMIC DNA]</scope>
    <source>
        <strain evidence="1 2">G1-22</strain>
    </source>
</reference>
<dbReference type="RefSeq" id="WP_272182372.1">
    <property type="nucleotide sequence ID" value="NZ_JAQOMS010000002.1"/>
</dbReference>
<comment type="caution">
    <text evidence="1">The sequence shown here is derived from an EMBL/GenBank/DDBJ whole genome shotgun (WGS) entry which is preliminary data.</text>
</comment>
<dbReference type="EMBL" id="JAQOMS010000002">
    <property type="protein sequence ID" value="MDC2891371.1"/>
    <property type="molecule type" value="Genomic_DNA"/>
</dbReference>